<dbReference type="SUPFAM" id="SSF55550">
    <property type="entry name" value="SH2 domain"/>
    <property type="match status" value="1"/>
</dbReference>
<dbReference type="InterPro" id="IPR023323">
    <property type="entry name" value="Tex-like_dom_sf"/>
</dbReference>
<dbReference type="Gene3D" id="3.10.50.10">
    <property type="match status" value="1"/>
</dbReference>
<feature type="compositionally biased region" description="Acidic residues" evidence="9">
    <location>
        <begin position="246"/>
        <end position="256"/>
    </location>
</feature>
<dbReference type="PROSITE" id="PS51910">
    <property type="entry name" value="GH18_2"/>
    <property type="match status" value="1"/>
</dbReference>
<dbReference type="InterPro" id="IPR017853">
    <property type="entry name" value="GH"/>
</dbReference>
<dbReference type="GO" id="GO:0004568">
    <property type="term" value="F:chitinase activity"/>
    <property type="evidence" value="ECO:0007669"/>
    <property type="project" value="UniProtKB-ARBA"/>
</dbReference>
<dbReference type="CDD" id="cd09918">
    <property type="entry name" value="SH2_Nterm_SPT6_like"/>
    <property type="match status" value="1"/>
</dbReference>
<dbReference type="Gene3D" id="1.10.10.650">
    <property type="entry name" value="RuvA domain 2-like"/>
    <property type="match status" value="1"/>
</dbReference>
<dbReference type="GO" id="GO:0003676">
    <property type="term" value="F:nucleic acid binding"/>
    <property type="evidence" value="ECO:0007669"/>
    <property type="project" value="InterPro"/>
</dbReference>
<dbReference type="Gene3D" id="1.10.3500.10">
    <property type="entry name" value="Tex N-terminal region-like"/>
    <property type="match status" value="1"/>
</dbReference>
<feature type="compositionally biased region" description="Acidic residues" evidence="9">
    <location>
        <begin position="222"/>
        <end position="238"/>
    </location>
</feature>
<feature type="compositionally biased region" description="Acidic residues" evidence="9">
    <location>
        <begin position="264"/>
        <end position="279"/>
    </location>
</feature>
<dbReference type="Gene3D" id="2.40.50.140">
    <property type="entry name" value="Nucleic acid-binding proteins"/>
    <property type="match status" value="1"/>
</dbReference>
<dbReference type="SUPFAM" id="SSF51445">
    <property type="entry name" value="(Trans)glycosidases"/>
    <property type="match status" value="1"/>
</dbReference>
<dbReference type="InterPro" id="IPR055179">
    <property type="entry name" value="Tex-like_central_region"/>
</dbReference>
<dbReference type="Gene3D" id="3.30.420.140">
    <property type="entry name" value="YqgF/RNase H-like domain"/>
    <property type="match status" value="1"/>
</dbReference>
<dbReference type="InterPro" id="IPR017072">
    <property type="entry name" value="TF_Spt6"/>
</dbReference>
<feature type="region of interest" description="Disordered" evidence="9">
    <location>
        <begin position="1439"/>
        <end position="1468"/>
    </location>
</feature>
<dbReference type="GO" id="GO:0006032">
    <property type="term" value="P:chitin catabolic process"/>
    <property type="evidence" value="ECO:0007669"/>
    <property type="project" value="UniProtKB-ARBA"/>
</dbReference>
<name>A0A1I7XT04_HETBA</name>
<feature type="region of interest" description="Disordered" evidence="9">
    <location>
        <begin position="183"/>
        <end position="377"/>
    </location>
</feature>
<accession>A0A1I7XT04</accession>
<dbReference type="InterPro" id="IPR012340">
    <property type="entry name" value="NA-bd_OB-fold"/>
</dbReference>
<dbReference type="Pfam" id="PF14635">
    <property type="entry name" value="HHH_7"/>
    <property type="match status" value="1"/>
</dbReference>
<dbReference type="InterPro" id="IPR029070">
    <property type="entry name" value="Chitinase_insertion_sf"/>
</dbReference>
<dbReference type="InterPro" id="IPR010994">
    <property type="entry name" value="RuvA_2-like"/>
</dbReference>
<evidence type="ECO:0000256" key="5">
    <source>
        <dbReference type="ARBA" id="ARBA00023242"/>
    </source>
</evidence>
<dbReference type="SUPFAM" id="SSF53098">
    <property type="entry name" value="Ribonuclease H-like"/>
    <property type="match status" value="1"/>
</dbReference>
<dbReference type="Pfam" id="PF14633">
    <property type="entry name" value="SH2_2"/>
    <property type="match status" value="1"/>
</dbReference>
<dbReference type="GO" id="GO:0042393">
    <property type="term" value="F:histone binding"/>
    <property type="evidence" value="ECO:0007669"/>
    <property type="project" value="TreeGrafter"/>
</dbReference>
<keyword evidence="4 7" id="KW-0804">Transcription</keyword>
<dbReference type="GO" id="GO:0005975">
    <property type="term" value="P:carbohydrate metabolic process"/>
    <property type="evidence" value="ECO:0007669"/>
    <property type="project" value="InterPro"/>
</dbReference>
<dbReference type="Gene3D" id="1.10.150.850">
    <property type="entry name" value="Spt6, helix-hairpin-helix domain"/>
    <property type="match status" value="1"/>
</dbReference>
<dbReference type="PANTHER" id="PTHR10145">
    <property type="entry name" value="TRANSCRIPTION ELONGATION FACTOR SPT6"/>
    <property type="match status" value="1"/>
</dbReference>
<feature type="domain" description="GH18" evidence="11">
    <location>
        <begin position="1563"/>
        <end position="1818"/>
    </location>
</feature>
<dbReference type="InterPro" id="IPR028231">
    <property type="entry name" value="Spt6_YqgF"/>
</dbReference>
<dbReference type="Gene3D" id="3.30.505.10">
    <property type="entry name" value="SH2 domain"/>
    <property type="match status" value="2"/>
</dbReference>
<dbReference type="InterPro" id="IPR012337">
    <property type="entry name" value="RNaseH-like_sf"/>
</dbReference>
<evidence type="ECO:0000313" key="13">
    <source>
        <dbReference type="WBParaSite" id="Hba_20622"/>
    </source>
</evidence>
<dbReference type="PROSITE" id="PS01095">
    <property type="entry name" value="GH18_1"/>
    <property type="match status" value="1"/>
</dbReference>
<feature type="region of interest" description="Disordered" evidence="9">
    <location>
        <begin position="1"/>
        <end position="24"/>
    </location>
</feature>
<protein>
    <recommendedName>
        <fullName evidence="7">Suppressor of Ty 6 homolog</fullName>
    </recommendedName>
</protein>
<dbReference type="PIRSF" id="PIRSF036947">
    <property type="entry name" value="Spt6"/>
    <property type="match status" value="1"/>
</dbReference>
<evidence type="ECO:0000256" key="2">
    <source>
        <dbReference type="ARBA" id="ARBA00009253"/>
    </source>
</evidence>
<dbReference type="Pfam" id="PF22706">
    <property type="entry name" value="Tex_central_region"/>
    <property type="match status" value="1"/>
</dbReference>
<sequence length="1818" mass="209439">MDDTTTNGLPHKSMDPPSGGSLLGQISLDKWSMQHRRKKYRLVPSEIGPGAEKTSISNIELRETVIEIGDSTIEQRLSQKEGLYGERTSGPAPRAHESPPRQACARLARPPSTLPAHAAARRPSLHSPHHSASFHVPLVSLRFISIICVLLTRDHLFTPNPTCSFHLSNPFPYLHMDFLDRQAEESEGETSDSSLNDDQPKTKKLKLQKEKKKKNNKRVVESDDDDDDDDVDDDEEGAEEMKGFIADEEEEDGDDEKSEKSEKLDDEEEEELDEDDMDLIQENLDIRKKKQRIIQPDDSDEEDDRTAIQKKLFGEGDDDGEGPSSVRDLGRVDGYSDREGYSDSEQSEDNFIVNEDGGRSLHRHHRRRDANMPEGALDEARDVFGVEDFNFDEFYDEDEEPIEDEEDDLMEDDGDGEARIRRVRPKEKKSTLLDTMEPSELERGYLAPADKKVQLEDKPERFQLRRTPVSEADEAELDLEAKWIYQYAFGQSSVSRQASTQLAFLNDLPLTERAHVEGDVVDTIKEALKFIRNQLFENKVLFLFFFKLYCLIELMKRMQNYQLEGEMTHRRVINEADFNDVYGVDCVEALSDVSAQFQLFYGNDISRMHEWERHRQALSLSYFIGLLKATENEEDETAGIENLDWKKHEVEQDPVSPRQAAEDYISSSFPTVDAVIAGAVYVMSREISRQPQVRERIRRLYRRRVTVSVRPTKQGREQMDDTHPIWSKRIYSLFEWCYYIVLLCRYVKDKEVSQLENEDYLYYHQAKTANNLEVQLSCDKDHEKLHQTTLADTIIMDQPFRKDEFSDVVEEWNNLRDQCVRMAINDMLIPFFEQELHQKLIEEAKECVIKKCTLSMYTRLETAAYRPSEEELEDEDEDITRHGEVRVLAIAYSTEMDEASFAALVDQDGAVIDYCRLVHFVKRSFGQGQNQRLKVESYNETMGLLKKFVERRRPHVIGLAGENMDAIRLKRDLEDMVNNMVSDNELSRAPPVFIIDNDAAKVYMQSKSALVEHAEYPPTLRQAVSLTRLLLDPLPEYAHLWNADEDIFCLSLHPLQNEINKEELGNALARELINRVNEVGVDVNKCLDHPHTANLLQFVCGLGPRKATHLLKTLKQHDNLLESRTKLVTLCRMGPKVFMNCAGFIKIETTRVAEKTDAYVEVLDGSRVHPETYEWARKMAVDALECNSIMFCFKHEAGSNSIAYQVDDSADPTAALEEILQAPDRLKDLDLDAFAEELKRQGFGEKKATLYDISAELNHRYKDMRMPFTPIKEEDLFTLLTKESKLTFVEDRRVCGTVIGVQYKRIPDDQRTAYINGEQHMQRIGETTFWECSFCRTPCTSSDLYEHIQNTDTRTGGCPGIPVGIRVRLENGINGFIPNKMISDRPESFKNPLERVKINQPIFCRIIKIEPEKFSCLLSCRSSDLQRESDELRDSWWDREAEEEDKTKDAEAKNNKKQGDAIVRPSSKSNSRLTVTWKVAEGVVQNIDVEEKDKEQPFTLGKRLIIHGDEFEDLDEIIARYIQPMASFAREIIQHKYFWENAIAEEREQIEAKLQEEKRASPARIPYTLTPSREYPGKFVLSYIPKLKACHEFMTVHILYPYFSVTTEGVRFRQQIFGSLDSLLGWFKIHYREPPPVVRTHHAYVDLLGEFHPPTDEVSKMFAAIKKINNNVKLLHSIIGQNTAFSTMVESTSSISRFANESYTYLSKFGFDGLDIDWEFPSWGSHSRRSDKIRFTMFLKVLMLYFSPSDYKYDYINLGTDKLWLSIEDVRSVSAKAEYAKDLRIAGVMVFHIGSDDVTGSCGNGKFPLLKAIQKIFM</sequence>
<dbReference type="Pfam" id="PF00704">
    <property type="entry name" value="Glyco_hydro_18"/>
    <property type="match status" value="1"/>
</dbReference>
<keyword evidence="6 8" id="KW-0326">Glycosidase</keyword>
<dbReference type="Proteomes" id="UP000095283">
    <property type="component" value="Unplaced"/>
</dbReference>
<dbReference type="PROSITE" id="PS50126">
    <property type="entry name" value="S1"/>
    <property type="match status" value="1"/>
</dbReference>
<dbReference type="Gene3D" id="3.20.20.80">
    <property type="entry name" value="Glycosidases"/>
    <property type="match status" value="2"/>
</dbReference>
<feature type="domain" description="S1 motif" evidence="10">
    <location>
        <begin position="1364"/>
        <end position="1421"/>
    </location>
</feature>
<dbReference type="InterPro" id="IPR023319">
    <property type="entry name" value="Tex-like_HTH_dom_sf"/>
</dbReference>
<evidence type="ECO:0000256" key="7">
    <source>
        <dbReference type="PIRNR" id="PIRNR036947"/>
    </source>
</evidence>
<feature type="region of interest" description="Disordered" evidence="9">
    <location>
        <begin position="390"/>
        <end position="413"/>
    </location>
</feature>
<dbReference type="InterPro" id="IPR032706">
    <property type="entry name" value="Spt6_HHH"/>
</dbReference>
<comment type="function">
    <text evidence="7">Histone H3-H4 chaperone that plays a role in maintenance of chromatin structure during RNA polymerase II transcription elongation.</text>
</comment>
<dbReference type="CDD" id="cd09928">
    <property type="entry name" value="SH2_Cterm_SPT6_like"/>
    <property type="match status" value="1"/>
</dbReference>
<dbReference type="WBParaSite" id="Hba_20622">
    <property type="protein sequence ID" value="Hba_20622"/>
    <property type="gene ID" value="Hba_20622"/>
</dbReference>
<dbReference type="FunFam" id="1.10.150.850:FF:000004">
    <property type="entry name" value="Transcription elongation factor SPT6"/>
    <property type="match status" value="1"/>
</dbReference>
<dbReference type="InterPro" id="IPR001579">
    <property type="entry name" value="Glyco_hydro_18_chit_AS"/>
</dbReference>
<dbReference type="FunFam" id="1.10.10.2740:FF:000002">
    <property type="entry name" value="Transcription elongation factor Spt6"/>
    <property type="match status" value="1"/>
</dbReference>
<comment type="subunit">
    <text evidence="7">Interacts with glp-1 and lin-12.</text>
</comment>
<dbReference type="GO" id="GO:0008023">
    <property type="term" value="C:transcription elongation factor complex"/>
    <property type="evidence" value="ECO:0007669"/>
    <property type="project" value="TreeGrafter"/>
</dbReference>
<dbReference type="InterPro" id="IPR042066">
    <property type="entry name" value="Spt6_death-like"/>
</dbReference>
<dbReference type="SUPFAM" id="SSF50249">
    <property type="entry name" value="Nucleic acid-binding proteins"/>
    <property type="match status" value="1"/>
</dbReference>
<dbReference type="Pfam" id="PF00575">
    <property type="entry name" value="S1"/>
    <property type="match status" value="1"/>
</dbReference>
<dbReference type="GO" id="GO:0034728">
    <property type="term" value="P:nucleosome organization"/>
    <property type="evidence" value="ECO:0007669"/>
    <property type="project" value="TreeGrafter"/>
</dbReference>
<proteinExistence type="inferred from homology"/>
<dbReference type="InterPro" id="IPR036860">
    <property type="entry name" value="SH2_dom_sf"/>
</dbReference>
<feature type="compositionally biased region" description="Basic and acidic residues" evidence="9">
    <location>
        <begin position="328"/>
        <end position="341"/>
    </location>
</feature>
<dbReference type="Gene3D" id="1.10.10.2740">
    <property type="entry name" value="Spt6, Death-like domain"/>
    <property type="match status" value="1"/>
</dbReference>
<evidence type="ECO:0000256" key="1">
    <source>
        <dbReference type="ARBA" id="ARBA00004123"/>
    </source>
</evidence>
<evidence type="ECO:0000313" key="12">
    <source>
        <dbReference type="Proteomes" id="UP000095283"/>
    </source>
</evidence>
<keyword evidence="5 7" id="KW-0539">Nucleus</keyword>
<keyword evidence="3 8" id="KW-0378">Hydrolase</keyword>
<feature type="compositionally biased region" description="Basic and acidic residues" evidence="9">
    <location>
        <begin position="1439"/>
        <end position="1459"/>
    </location>
</feature>
<evidence type="ECO:0000259" key="11">
    <source>
        <dbReference type="PROSITE" id="PS51910"/>
    </source>
</evidence>
<dbReference type="SUPFAM" id="SSF47781">
    <property type="entry name" value="RuvA domain 2-like"/>
    <property type="match status" value="1"/>
</dbReference>
<dbReference type="GO" id="GO:0140673">
    <property type="term" value="P:transcription elongation-coupled chromatin remodeling"/>
    <property type="evidence" value="ECO:0007669"/>
    <property type="project" value="InterPro"/>
</dbReference>
<evidence type="ECO:0000256" key="9">
    <source>
        <dbReference type="SAM" id="MobiDB-lite"/>
    </source>
</evidence>
<dbReference type="InterPro" id="IPR003029">
    <property type="entry name" value="S1_domain"/>
</dbReference>
<dbReference type="InterPro" id="IPR035420">
    <property type="entry name" value="Spt6_SH2"/>
</dbReference>
<dbReference type="PANTHER" id="PTHR10145:SF6">
    <property type="entry name" value="TRANSCRIPTION ELONGATION FACTOR SPT6"/>
    <property type="match status" value="1"/>
</dbReference>
<feature type="compositionally biased region" description="Basic residues" evidence="9">
    <location>
        <begin position="202"/>
        <end position="217"/>
    </location>
</feature>
<reference evidence="13" key="1">
    <citation type="submission" date="2016-11" db="UniProtKB">
        <authorList>
            <consortium name="WormBaseParasite"/>
        </authorList>
    </citation>
    <scope>IDENTIFICATION</scope>
</reference>
<keyword evidence="12" id="KW-1185">Reference proteome</keyword>
<evidence type="ECO:0000256" key="4">
    <source>
        <dbReference type="ARBA" id="ARBA00023163"/>
    </source>
</evidence>
<dbReference type="Pfam" id="PF14639">
    <property type="entry name" value="YqgF"/>
    <property type="match status" value="1"/>
</dbReference>
<evidence type="ECO:0000256" key="3">
    <source>
        <dbReference type="ARBA" id="ARBA00022801"/>
    </source>
</evidence>
<dbReference type="InterPro" id="IPR035019">
    <property type="entry name" value="Spt6_SH2_N"/>
</dbReference>
<dbReference type="InterPro" id="IPR001223">
    <property type="entry name" value="Glyco_hydro18_cat"/>
</dbReference>
<evidence type="ECO:0000256" key="8">
    <source>
        <dbReference type="RuleBase" id="RU000489"/>
    </source>
</evidence>
<dbReference type="GO" id="GO:0031491">
    <property type="term" value="F:nucleosome binding"/>
    <property type="evidence" value="ECO:0007669"/>
    <property type="project" value="TreeGrafter"/>
</dbReference>
<comment type="subcellular location">
    <subcellularLocation>
        <location evidence="1 7">Nucleus</location>
    </subcellularLocation>
</comment>
<comment type="similarity">
    <text evidence="2 7">Belongs to the SPT6 family.</text>
</comment>
<organism evidence="12 13">
    <name type="scientific">Heterorhabditis bacteriophora</name>
    <name type="common">Entomopathogenic nematode worm</name>
    <dbReference type="NCBI Taxonomy" id="37862"/>
    <lineage>
        <taxon>Eukaryota</taxon>
        <taxon>Metazoa</taxon>
        <taxon>Ecdysozoa</taxon>
        <taxon>Nematoda</taxon>
        <taxon>Chromadorea</taxon>
        <taxon>Rhabditida</taxon>
        <taxon>Rhabditina</taxon>
        <taxon>Rhabditomorpha</taxon>
        <taxon>Strongyloidea</taxon>
        <taxon>Heterorhabditidae</taxon>
        <taxon>Heterorhabditis</taxon>
    </lineage>
</organism>
<evidence type="ECO:0000256" key="6">
    <source>
        <dbReference type="ARBA" id="ARBA00023295"/>
    </source>
</evidence>
<dbReference type="InterPro" id="IPR037027">
    <property type="entry name" value="YqgF/RNaseH-like_dom_sf"/>
</dbReference>
<dbReference type="SUPFAM" id="SSF158832">
    <property type="entry name" value="Tex N-terminal region-like"/>
    <property type="match status" value="1"/>
</dbReference>
<dbReference type="InterPro" id="IPR035018">
    <property type="entry name" value="Spt6_SH2_C"/>
</dbReference>
<evidence type="ECO:0000259" key="10">
    <source>
        <dbReference type="PROSITE" id="PS50126"/>
    </source>
</evidence>